<sequence>MVFLFPSWLFIVLGVFLVAILCGLFSFFVSKWLKKKEVKDKRFENIAAFVIVIIVIVSAWFVKENMFVTAFEGSMIVTEEKEVEVNYSSAEFFTFSDFIIIDYLFTQMNYGEEFEIGNTEVGNVRVAVEINDYKPLLQYMKEYEDVDFDRFGQHYFPFDLYFEREHRGIIRDIIQQQDQNNSCEQLMPTLEQELEKIEEEYFEYEIACTKDRG</sequence>
<proteinExistence type="predicted"/>
<evidence type="ECO:0000256" key="1">
    <source>
        <dbReference type="SAM" id="Coils"/>
    </source>
</evidence>
<evidence type="ECO:0000256" key="2">
    <source>
        <dbReference type="SAM" id="Phobius"/>
    </source>
</evidence>
<feature type="transmembrane region" description="Helical" evidence="2">
    <location>
        <begin position="45"/>
        <end position="62"/>
    </location>
</feature>
<keyword evidence="4" id="KW-1185">Reference proteome</keyword>
<dbReference type="Proteomes" id="UP001148125">
    <property type="component" value="Unassembled WGS sequence"/>
</dbReference>
<dbReference type="RefSeq" id="WP_275117178.1">
    <property type="nucleotide sequence ID" value="NZ_JAOTPO010000002.1"/>
</dbReference>
<keyword evidence="2" id="KW-1133">Transmembrane helix</keyword>
<name>A0ABT5VB26_9BACI</name>
<feature type="transmembrane region" description="Helical" evidence="2">
    <location>
        <begin position="6"/>
        <end position="33"/>
    </location>
</feature>
<feature type="coiled-coil region" evidence="1">
    <location>
        <begin position="180"/>
        <end position="207"/>
    </location>
</feature>
<gene>
    <name evidence="3" type="ORF">N7Z68_04055</name>
</gene>
<protein>
    <recommendedName>
        <fullName evidence="5">DUF4105 domain-containing protein</fullName>
    </recommendedName>
</protein>
<dbReference type="EMBL" id="JAOTPO010000002">
    <property type="protein sequence ID" value="MDE5412547.1"/>
    <property type="molecule type" value="Genomic_DNA"/>
</dbReference>
<comment type="caution">
    <text evidence="3">The sequence shown here is derived from an EMBL/GenBank/DDBJ whole genome shotgun (WGS) entry which is preliminary data.</text>
</comment>
<keyword evidence="2" id="KW-0812">Transmembrane</keyword>
<reference evidence="3" key="1">
    <citation type="submission" date="2024-05" db="EMBL/GenBank/DDBJ databases">
        <title>Alkalihalobacillus sp. strain MEB203 novel alkaliphilic bacterium from Lonar Lake, India.</title>
        <authorList>
            <person name="Joshi A."/>
            <person name="Thite S."/>
            <person name="Mengade P."/>
        </authorList>
    </citation>
    <scope>NUCLEOTIDE SEQUENCE</scope>
    <source>
        <strain evidence="3">MEB 203</strain>
    </source>
</reference>
<keyword evidence="1" id="KW-0175">Coiled coil</keyword>
<organism evidence="3 4">
    <name type="scientific">Alkalihalobacterium chitinilyticum</name>
    <dbReference type="NCBI Taxonomy" id="2980103"/>
    <lineage>
        <taxon>Bacteria</taxon>
        <taxon>Bacillati</taxon>
        <taxon>Bacillota</taxon>
        <taxon>Bacilli</taxon>
        <taxon>Bacillales</taxon>
        <taxon>Bacillaceae</taxon>
        <taxon>Alkalihalobacterium</taxon>
    </lineage>
</organism>
<keyword evidence="2" id="KW-0472">Membrane</keyword>
<evidence type="ECO:0008006" key="5">
    <source>
        <dbReference type="Google" id="ProtNLM"/>
    </source>
</evidence>
<evidence type="ECO:0000313" key="3">
    <source>
        <dbReference type="EMBL" id="MDE5412547.1"/>
    </source>
</evidence>
<evidence type="ECO:0000313" key="4">
    <source>
        <dbReference type="Proteomes" id="UP001148125"/>
    </source>
</evidence>
<accession>A0ABT5VB26</accession>